<feature type="non-terminal residue" evidence="1">
    <location>
        <position position="1"/>
    </location>
</feature>
<dbReference type="Proteomes" id="UP000789405">
    <property type="component" value="Unassembled WGS sequence"/>
</dbReference>
<organism evidence="1 2">
    <name type="scientific">Dentiscutata erythropus</name>
    <dbReference type="NCBI Taxonomy" id="1348616"/>
    <lineage>
        <taxon>Eukaryota</taxon>
        <taxon>Fungi</taxon>
        <taxon>Fungi incertae sedis</taxon>
        <taxon>Mucoromycota</taxon>
        <taxon>Glomeromycotina</taxon>
        <taxon>Glomeromycetes</taxon>
        <taxon>Diversisporales</taxon>
        <taxon>Gigasporaceae</taxon>
        <taxon>Dentiscutata</taxon>
    </lineage>
</organism>
<name>A0A9N9JQ31_9GLOM</name>
<evidence type="ECO:0000313" key="1">
    <source>
        <dbReference type="EMBL" id="CAG8788759.1"/>
    </source>
</evidence>
<gene>
    <name evidence="1" type="ORF">DERYTH_LOCUS20970</name>
</gene>
<comment type="caution">
    <text evidence="1">The sequence shown here is derived from an EMBL/GenBank/DDBJ whole genome shotgun (WGS) entry which is preliminary data.</text>
</comment>
<keyword evidence="2" id="KW-1185">Reference proteome</keyword>
<proteinExistence type="predicted"/>
<reference evidence="1" key="1">
    <citation type="submission" date="2021-06" db="EMBL/GenBank/DDBJ databases">
        <authorList>
            <person name="Kallberg Y."/>
            <person name="Tangrot J."/>
            <person name="Rosling A."/>
        </authorList>
    </citation>
    <scope>NUCLEOTIDE SEQUENCE</scope>
    <source>
        <strain evidence="1">MA453B</strain>
    </source>
</reference>
<dbReference type="EMBL" id="CAJVPY010025788">
    <property type="protein sequence ID" value="CAG8788759.1"/>
    <property type="molecule type" value="Genomic_DNA"/>
</dbReference>
<sequence>MDRSEDNEIYRDEILSNESEKICQDKPRHISDEQNITIIDSSDEEDCDTIIDEDNDHDAIIDEEEGHDITIVENEEVLVFTID</sequence>
<evidence type="ECO:0000313" key="2">
    <source>
        <dbReference type="Proteomes" id="UP000789405"/>
    </source>
</evidence>
<dbReference type="AlphaFoldDB" id="A0A9N9JQ31"/>
<protein>
    <submittedName>
        <fullName evidence="1">12692_t:CDS:1</fullName>
    </submittedName>
</protein>
<feature type="non-terminal residue" evidence="1">
    <location>
        <position position="83"/>
    </location>
</feature>
<accession>A0A9N9JQ31</accession>